<dbReference type="PANTHER" id="PTHR38340:SF1">
    <property type="entry name" value="S-LAYER PROTEIN"/>
    <property type="match status" value="1"/>
</dbReference>
<comment type="caution">
    <text evidence="3">The sequence shown here is derived from an EMBL/GenBank/DDBJ whole genome shotgun (WGS) entry which is preliminary data.</text>
</comment>
<dbReference type="InterPro" id="IPR001343">
    <property type="entry name" value="Hemolysn_Ca-bd"/>
</dbReference>
<dbReference type="GO" id="GO:0005576">
    <property type="term" value="C:extracellular region"/>
    <property type="evidence" value="ECO:0007669"/>
    <property type="project" value="UniProtKB-SubCell"/>
</dbReference>
<dbReference type="InterPro" id="IPR011049">
    <property type="entry name" value="Serralysin-like_metalloprot_C"/>
</dbReference>
<name>A0A0G0ZCG8_9BACT</name>
<comment type="subcellular location">
    <subcellularLocation>
        <location evidence="1">Secreted</location>
    </subcellularLocation>
</comment>
<keyword evidence="2" id="KW-0964">Secreted</keyword>
<dbReference type="GO" id="GO:0005509">
    <property type="term" value="F:calcium ion binding"/>
    <property type="evidence" value="ECO:0007669"/>
    <property type="project" value="InterPro"/>
</dbReference>
<dbReference type="Gene3D" id="2.150.10.10">
    <property type="entry name" value="Serralysin-like metalloprotease, C-terminal"/>
    <property type="match status" value="2"/>
</dbReference>
<dbReference type="PRINTS" id="PR00313">
    <property type="entry name" value="CABNDNGRPT"/>
</dbReference>
<dbReference type="InterPro" id="IPR050557">
    <property type="entry name" value="RTX_toxin/Mannuronan_C5-epim"/>
</dbReference>
<proteinExistence type="predicted"/>
<evidence type="ECO:0000256" key="2">
    <source>
        <dbReference type="ARBA" id="ARBA00022525"/>
    </source>
</evidence>
<dbReference type="InterPro" id="IPR018511">
    <property type="entry name" value="Hemolysin-typ_Ca-bd_CS"/>
</dbReference>
<sequence length="336" mass="35564">MQKSIIRIFVLSFLVSLLLGFNWSLFFGKSTVRAVGDLAVDWGVVEGNPIFTVDNFTPGSEEVREVKIINNAVSIRPVGVRGIVTENLAGLAEKLWLTVSVDGADIYSGKLADFFNESSGPDGIMLFNLNAGAEKSLIFKVRFDPQAGNEFQGVRVVFDLHIGIAVTIPEKCLSTVFANDPIFGTDGNDNLRGTNGNDLIYGFEGDDRIASSNGNDCVIGGPGNDKINNSNGNDFLYGEEGNDMLNGSNGIDQLFGGSGNDTLKGSNGNDQLSGGMGDDILEGSNGIDFLYGDGGDDSLDGSNGNDKLIGGAGIDKLYGRNGQDECQGEIVNTCEL</sequence>
<organism evidence="3 4">
    <name type="scientific">Candidatus Gottesmanbacteria bacterium GW2011_GWA2_42_18</name>
    <dbReference type="NCBI Taxonomy" id="1618442"/>
    <lineage>
        <taxon>Bacteria</taxon>
        <taxon>Candidatus Gottesmaniibacteriota</taxon>
    </lineage>
</organism>
<dbReference type="SUPFAM" id="SSF51120">
    <property type="entry name" value="beta-Roll"/>
    <property type="match status" value="1"/>
</dbReference>
<dbReference type="Proteomes" id="UP000034320">
    <property type="component" value="Unassembled WGS sequence"/>
</dbReference>
<dbReference type="Pfam" id="PF00353">
    <property type="entry name" value="HemolysinCabind"/>
    <property type="match status" value="4"/>
</dbReference>
<dbReference type="PANTHER" id="PTHR38340">
    <property type="entry name" value="S-LAYER PROTEIN"/>
    <property type="match status" value="1"/>
</dbReference>
<dbReference type="PROSITE" id="PS00330">
    <property type="entry name" value="HEMOLYSIN_CALCIUM"/>
    <property type="match status" value="2"/>
</dbReference>
<evidence type="ECO:0000313" key="4">
    <source>
        <dbReference type="Proteomes" id="UP000034320"/>
    </source>
</evidence>
<dbReference type="AlphaFoldDB" id="A0A0G0ZCG8"/>
<accession>A0A0G0ZCG8</accession>
<reference evidence="3 4" key="1">
    <citation type="journal article" date="2015" name="Nature">
        <title>rRNA introns, odd ribosomes, and small enigmatic genomes across a large radiation of phyla.</title>
        <authorList>
            <person name="Brown C.T."/>
            <person name="Hug L.A."/>
            <person name="Thomas B.C."/>
            <person name="Sharon I."/>
            <person name="Castelle C.J."/>
            <person name="Singh A."/>
            <person name="Wilkins M.J."/>
            <person name="Williams K.H."/>
            <person name="Banfield J.F."/>
        </authorList>
    </citation>
    <scope>NUCLEOTIDE SEQUENCE [LARGE SCALE GENOMIC DNA]</scope>
</reference>
<dbReference type="EMBL" id="LCDD01000017">
    <property type="protein sequence ID" value="KKS46430.1"/>
    <property type="molecule type" value="Genomic_DNA"/>
</dbReference>
<gene>
    <name evidence="3" type="ORF">UV09_C0017G0018</name>
</gene>
<evidence type="ECO:0000256" key="1">
    <source>
        <dbReference type="ARBA" id="ARBA00004613"/>
    </source>
</evidence>
<protein>
    <submittedName>
        <fullName evidence="3">NHL repeat-containing protein</fullName>
    </submittedName>
</protein>
<evidence type="ECO:0000313" key="3">
    <source>
        <dbReference type="EMBL" id="KKS46430.1"/>
    </source>
</evidence>